<evidence type="ECO:0000313" key="12">
    <source>
        <dbReference type="Proteomes" id="UP000250163"/>
    </source>
</evidence>
<evidence type="ECO:0000256" key="2">
    <source>
        <dbReference type="ARBA" id="ARBA00011084"/>
    </source>
</evidence>
<dbReference type="Pfam" id="PF11612">
    <property type="entry name" value="T2SSJ"/>
    <property type="match status" value="1"/>
</dbReference>
<keyword evidence="6" id="KW-0997">Cell inner membrane</keyword>
<dbReference type="PANTHER" id="PTHR39583">
    <property type="entry name" value="TYPE II SECRETION SYSTEM PROTEIN J-RELATED"/>
    <property type="match status" value="1"/>
</dbReference>
<protein>
    <recommendedName>
        <fullName evidence="3">Type II secretion system protein J</fullName>
    </recommendedName>
</protein>
<evidence type="ECO:0000256" key="8">
    <source>
        <dbReference type="ARBA" id="ARBA00022989"/>
    </source>
</evidence>
<dbReference type="GO" id="GO:0015627">
    <property type="term" value="C:type II protein secretion system complex"/>
    <property type="evidence" value="ECO:0007669"/>
    <property type="project" value="InterPro"/>
</dbReference>
<name>A0A330LQY3_9GAMM</name>
<dbReference type="NCBIfam" id="TIGR02532">
    <property type="entry name" value="IV_pilin_GFxxxE"/>
    <property type="match status" value="1"/>
</dbReference>
<organism evidence="11 12">
    <name type="scientific">Moritella yayanosii</name>
    <dbReference type="NCBI Taxonomy" id="69539"/>
    <lineage>
        <taxon>Bacteria</taxon>
        <taxon>Pseudomonadati</taxon>
        <taxon>Pseudomonadota</taxon>
        <taxon>Gammaproteobacteria</taxon>
        <taxon>Alteromonadales</taxon>
        <taxon>Moritellaceae</taxon>
        <taxon>Moritella</taxon>
    </lineage>
</organism>
<evidence type="ECO:0000256" key="1">
    <source>
        <dbReference type="ARBA" id="ARBA00004377"/>
    </source>
</evidence>
<dbReference type="AlphaFoldDB" id="A0A330LQY3"/>
<evidence type="ECO:0000256" key="9">
    <source>
        <dbReference type="ARBA" id="ARBA00023136"/>
    </source>
</evidence>
<keyword evidence="7 10" id="KW-0812">Transmembrane</keyword>
<dbReference type="EMBL" id="LS483250">
    <property type="protein sequence ID" value="SQD79153.1"/>
    <property type="molecule type" value="Genomic_DNA"/>
</dbReference>
<evidence type="ECO:0000256" key="10">
    <source>
        <dbReference type="SAM" id="Phobius"/>
    </source>
</evidence>
<dbReference type="InterPro" id="IPR051621">
    <property type="entry name" value="T2SS_protein_J"/>
</dbReference>
<comment type="subcellular location">
    <subcellularLocation>
        <location evidence="1">Cell inner membrane</location>
        <topology evidence="1">Single-pass membrane protein</topology>
    </subcellularLocation>
</comment>
<dbReference type="InterPro" id="IPR045584">
    <property type="entry name" value="Pilin-like"/>
</dbReference>
<keyword evidence="4" id="KW-1003">Cell membrane</keyword>
<gene>
    <name evidence="11" type="primary">exeJ</name>
    <name evidence="11" type="ORF">MORIYA_2681</name>
</gene>
<evidence type="ECO:0000256" key="3">
    <source>
        <dbReference type="ARBA" id="ARBA00021539"/>
    </source>
</evidence>
<comment type="similarity">
    <text evidence="2">Belongs to the GSP J family.</text>
</comment>
<sequence>MNQPLVTYLPMWCVKMTRQPTIKQRGFTLIEMMIAIAIFALLSLGAYQVLQGVLRSDEISRDRGDALKQLQRAMVIVERDFQQMNARHNRSDDELTAMPLQAGKFMFDSDDDGIAFTRSGWRNPLSQLPRSSLQRVIYRVKDAHLERLSYVYLDPSIGEEPKRKLILANVEAMTFEFYHENKWAETWTNKTALPDGVKVTFTLKRFGKIERIFLLPKATVDSDSSNDEDEK</sequence>
<evidence type="ECO:0000313" key="11">
    <source>
        <dbReference type="EMBL" id="SQD79153.1"/>
    </source>
</evidence>
<keyword evidence="5" id="KW-0488">Methylation</keyword>
<accession>A0A330LQY3</accession>
<dbReference type="KEGG" id="mya:MORIYA_2681"/>
<dbReference type="SUPFAM" id="SSF54523">
    <property type="entry name" value="Pili subunits"/>
    <property type="match status" value="2"/>
</dbReference>
<dbReference type="GO" id="GO:0005886">
    <property type="term" value="C:plasma membrane"/>
    <property type="evidence" value="ECO:0007669"/>
    <property type="project" value="UniProtKB-SubCell"/>
</dbReference>
<dbReference type="GO" id="GO:0015628">
    <property type="term" value="P:protein secretion by the type II secretion system"/>
    <property type="evidence" value="ECO:0007669"/>
    <property type="project" value="InterPro"/>
</dbReference>
<dbReference type="Pfam" id="PF07963">
    <property type="entry name" value="N_methyl"/>
    <property type="match status" value="1"/>
</dbReference>
<evidence type="ECO:0000256" key="7">
    <source>
        <dbReference type="ARBA" id="ARBA00022692"/>
    </source>
</evidence>
<evidence type="ECO:0000256" key="4">
    <source>
        <dbReference type="ARBA" id="ARBA00022475"/>
    </source>
</evidence>
<dbReference type="InterPro" id="IPR010055">
    <property type="entry name" value="T2SS_protein-GspJ"/>
</dbReference>
<dbReference type="Gene3D" id="2.10.70.20">
    <property type="entry name" value="gspk-gspi-gspj complex like domains"/>
    <property type="match status" value="1"/>
</dbReference>
<dbReference type="InterPro" id="IPR012902">
    <property type="entry name" value="N_methyl_site"/>
</dbReference>
<feature type="transmembrane region" description="Helical" evidence="10">
    <location>
        <begin position="26"/>
        <end position="50"/>
    </location>
</feature>
<dbReference type="Proteomes" id="UP000250163">
    <property type="component" value="Chromosome MORIYA"/>
</dbReference>
<keyword evidence="9 10" id="KW-0472">Membrane</keyword>
<dbReference type="NCBIfam" id="TIGR01711">
    <property type="entry name" value="gspJ"/>
    <property type="match status" value="1"/>
</dbReference>
<proteinExistence type="inferred from homology"/>
<reference evidence="12" key="1">
    <citation type="submission" date="2018-05" db="EMBL/GenBank/DDBJ databases">
        <authorList>
            <person name="Cea G.-C."/>
            <person name="William W."/>
        </authorList>
    </citation>
    <scope>NUCLEOTIDE SEQUENCE [LARGE SCALE GENOMIC DNA]</scope>
    <source>
        <strain evidence="12">DB21MT 5</strain>
    </source>
</reference>
<keyword evidence="8 10" id="KW-1133">Transmembrane helix</keyword>
<dbReference type="PROSITE" id="PS00409">
    <property type="entry name" value="PROKAR_NTER_METHYL"/>
    <property type="match status" value="1"/>
</dbReference>
<dbReference type="Gene3D" id="3.10.610.10">
    <property type="entry name" value="GSPII I/J protein-like"/>
    <property type="match status" value="1"/>
</dbReference>
<dbReference type="PANTHER" id="PTHR39583:SF2">
    <property type="entry name" value="TYPE II SECRETION SYSTEM PROTEIN J"/>
    <property type="match status" value="1"/>
</dbReference>
<evidence type="ECO:0000256" key="5">
    <source>
        <dbReference type="ARBA" id="ARBA00022481"/>
    </source>
</evidence>
<keyword evidence="12" id="KW-1185">Reference proteome</keyword>
<evidence type="ECO:0000256" key="6">
    <source>
        <dbReference type="ARBA" id="ARBA00022519"/>
    </source>
</evidence>